<comment type="caution">
    <text evidence="2">The sequence shown here is derived from an EMBL/GenBank/DDBJ whole genome shotgun (WGS) entry which is preliminary data.</text>
</comment>
<dbReference type="Proteomes" id="UP000034575">
    <property type="component" value="Unassembled WGS sequence"/>
</dbReference>
<keyword evidence="1" id="KW-0812">Transmembrane</keyword>
<keyword evidence="1" id="KW-1133">Transmembrane helix</keyword>
<keyword evidence="1" id="KW-0472">Membrane</keyword>
<evidence type="ECO:0000256" key="1">
    <source>
        <dbReference type="SAM" id="Phobius"/>
    </source>
</evidence>
<sequence>MILSKKQRRLFVIFIVIATLGLLLTSFLPYLTAFQ</sequence>
<name>A0A0G1SP10_9BACT</name>
<dbReference type="AlphaFoldDB" id="A0A0G1SP10"/>
<dbReference type="EMBL" id="LCOD01000002">
    <property type="protein sequence ID" value="KKU71182.1"/>
    <property type="molecule type" value="Genomic_DNA"/>
</dbReference>
<reference evidence="2 3" key="1">
    <citation type="journal article" date="2015" name="Nature">
        <title>rRNA introns, odd ribosomes, and small enigmatic genomes across a large radiation of phyla.</title>
        <authorList>
            <person name="Brown C.T."/>
            <person name="Hug L.A."/>
            <person name="Thomas B.C."/>
            <person name="Sharon I."/>
            <person name="Castelle C.J."/>
            <person name="Singh A."/>
            <person name="Wilkins M.J."/>
            <person name="Williams K.H."/>
            <person name="Banfield J.F."/>
        </authorList>
    </citation>
    <scope>NUCLEOTIDE SEQUENCE [LARGE SCALE GENOMIC DNA]</scope>
</reference>
<proteinExistence type="predicted"/>
<accession>A0A0G1SP10</accession>
<gene>
    <name evidence="2" type="ORF">UX95_C0002G0003</name>
</gene>
<protein>
    <submittedName>
        <fullName evidence="2">Uncharacterized protein</fullName>
    </submittedName>
</protein>
<evidence type="ECO:0000313" key="2">
    <source>
        <dbReference type="EMBL" id="KKU71182.1"/>
    </source>
</evidence>
<evidence type="ECO:0000313" key="3">
    <source>
        <dbReference type="Proteomes" id="UP000034575"/>
    </source>
</evidence>
<organism evidence="2 3">
    <name type="scientific">Candidatus Woesebacteria bacterium GW2011_GWD1_47_21</name>
    <dbReference type="NCBI Taxonomy" id="1618594"/>
    <lineage>
        <taxon>Bacteria</taxon>
        <taxon>Candidatus Woeseibacteriota</taxon>
    </lineage>
</organism>
<feature type="transmembrane region" description="Helical" evidence="1">
    <location>
        <begin position="12"/>
        <end position="31"/>
    </location>
</feature>